<protein>
    <submittedName>
        <fullName evidence="1">Uncharacterized protein</fullName>
    </submittedName>
</protein>
<evidence type="ECO:0000313" key="1">
    <source>
        <dbReference type="EMBL" id="KAJ9091932.1"/>
    </source>
</evidence>
<comment type="caution">
    <text evidence="1">The sequence shown here is derived from an EMBL/GenBank/DDBJ whole genome shotgun (WGS) entry which is preliminary data.</text>
</comment>
<keyword evidence="2" id="KW-1185">Reference proteome</keyword>
<dbReference type="Proteomes" id="UP001227268">
    <property type="component" value="Unassembled WGS sequence"/>
</dbReference>
<evidence type="ECO:0000313" key="2">
    <source>
        <dbReference type="Proteomes" id="UP001227268"/>
    </source>
</evidence>
<name>A0ACC2UYS7_9TREE</name>
<dbReference type="EMBL" id="JASBWT010000044">
    <property type="protein sequence ID" value="KAJ9091932.1"/>
    <property type="molecule type" value="Genomic_DNA"/>
</dbReference>
<organism evidence="1 2">
    <name type="scientific">Naganishia friedmannii</name>
    <dbReference type="NCBI Taxonomy" id="89922"/>
    <lineage>
        <taxon>Eukaryota</taxon>
        <taxon>Fungi</taxon>
        <taxon>Dikarya</taxon>
        <taxon>Basidiomycota</taxon>
        <taxon>Agaricomycotina</taxon>
        <taxon>Tremellomycetes</taxon>
        <taxon>Filobasidiales</taxon>
        <taxon>Filobasidiaceae</taxon>
        <taxon>Naganishia</taxon>
    </lineage>
</organism>
<sequence length="264" mass="30524">MPKSGKQHHNLCHNVRRGTNLVHQPSRELQATEFIRKTLINKQTDLERFRQGDVGYISELLEASRKAGKHPARYQGAGTMTDKFNQTVRDIIVDLFQDTELPYRIEHWNARGQYRGLGLFATKSTKQSAIAKATQDEQGNAESLWSATTGKRHDCVFESEWSEDSAAARASGWWWKQHFVNEDRRHTKDERVWLKARFAIRGRSMFASHKPDASFHFTQLTRHSPRRHTARVTGKVSYRAKDPDKVVKKGQQIWVYYGEGVNFA</sequence>
<reference evidence="1" key="1">
    <citation type="submission" date="2023-04" db="EMBL/GenBank/DDBJ databases">
        <title>Draft Genome sequencing of Naganishia species isolated from polar environments using Oxford Nanopore Technology.</title>
        <authorList>
            <person name="Leo P."/>
            <person name="Venkateswaran K."/>
        </authorList>
    </citation>
    <scope>NUCLEOTIDE SEQUENCE</scope>
    <source>
        <strain evidence="1">MNA-CCFEE 5423</strain>
    </source>
</reference>
<accession>A0ACC2UYS7</accession>
<proteinExistence type="predicted"/>
<gene>
    <name evidence="1" type="ORF">QFC21_007045</name>
</gene>